<organism evidence="2 3">
    <name type="scientific">Planomonospora sphaerica</name>
    <dbReference type="NCBI Taxonomy" id="161355"/>
    <lineage>
        <taxon>Bacteria</taxon>
        <taxon>Bacillati</taxon>
        <taxon>Actinomycetota</taxon>
        <taxon>Actinomycetes</taxon>
        <taxon>Streptosporangiales</taxon>
        <taxon>Streptosporangiaceae</taxon>
        <taxon>Planomonospora</taxon>
    </lineage>
</organism>
<dbReference type="Proteomes" id="UP000077701">
    <property type="component" value="Unassembled WGS sequence"/>
</dbReference>
<accession>A0A171DGL0</accession>
<evidence type="ECO:0000313" key="2">
    <source>
        <dbReference type="EMBL" id="GAT68370.1"/>
    </source>
</evidence>
<evidence type="ECO:0000256" key="1">
    <source>
        <dbReference type="SAM" id="MobiDB-lite"/>
    </source>
</evidence>
<dbReference type="STRING" id="161355.PS9374_04032"/>
<dbReference type="RefSeq" id="WP_197287096.1">
    <property type="nucleotide sequence ID" value="NZ_BDCX01000009.1"/>
</dbReference>
<keyword evidence="3" id="KW-1185">Reference proteome</keyword>
<gene>
    <name evidence="2" type="ORF">PS9374_04032</name>
</gene>
<reference evidence="3" key="2">
    <citation type="submission" date="2016-04" db="EMBL/GenBank/DDBJ databases">
        <title>Planomonospora sphaerica JCM9374 whole genome shotgun sequence.</title>
        <authorList>
            <person name="Suzuki T."/>
            <person name="Dohra H."/>
            <person name="Kodani S."/>
        </authorList>
    </citation>
    <scope>NUCLEOTIDE SEQUENCE [LARGE SCALE GENOMIC DNA]</scope>
    <source>
        <strain evidence="3">JCM 9374</strain>
    </source>
</reference>
<feature type="compositionally biased region" description="Low complexity" evidence="1">
    <location>
        <begin position="42"/>
        <end position="52"/>
    </location>
</feature>
<proteinExistence type="predicted"/>
<feature type="compositionally biased region" description="Basic and acidic residues" evidence="1">
    <location>
        <begin position="27"/>
        <end position="41"/>
    </location>
</feature>
<comment type="caution">
    <text evidence="2">The sequence shown here is derived from an EMBL/GenBank/DDBJ whole genome shotgun (WGS) entry which is preliminary data.</text>
</comment>
<dbReference type="AlphaFoldDB" id="A0A171DGL0"/>
<protein>
    <submittedName>
        <fullName evidence="2">Uncharacterized protein</fullName>
    </submittedName>
</protein>
<dbReference type="EMBL" id="BDCX01000009">
    <property type="protein sequence ID" value="GAT68370.1"/>
    <property type="molecule type" value="Genomic_DNA"/>
</dbReference>
<name>A0A171DGL0_9ACTN</name>
<reference evidence="2 3" key="1">
    <citation type="journal article" date="2016" name="Genome Announc.">
        <title>Draft Genome Sequence of Planomonospora sphaerica JCM9374, a Rare Actinomycete.</title>
        <authorList>
            <person name="Dohra H."/>
            <person name="Suzuki T."/>
            <person name="Inoue Y."/>
            <person name="Kodani S."/>
        </authorList>
    </citation>
    <scope>NUCLEOTIDE SEQUENCE [LARGE SCALE GENOMIC DNA]</scope>
    <source>
        <strain evidence="2 3">JCM 9374</strain>
    </source>
</reference>
<feature type="region of interest" description="Disordered" evidence="1">
    <location>
        <begin position="1"/>
        <end position="52"/>
    </location>
</feature>
<evidence type="ECO:0000313" key="3">
    <source>
        <dbReference type="Proteomes" id="UP000077701"/>
    </source>
</evidence>
<sequence>MRVELPAPIGRPGTDPRTRSPHRHGHPARDLKPTVRTDPSRRPAAAPRRSGH</sequence>